<dbReference type="EMBL" id="BAABME010023363">
    <property type="protein sequence ID" value="GAA0167875.1"/>
    <property type="molecule type" value="Genomic_DNA"/>
</dbReference>
<proteinExistence type="predicted"/>
<feature type="compositionally biased region" description="Basic residues" evidence="1">
    <location>
        <begin position="45"/>
        <end position="55"/>
    </location>
</feature>
<evidence type="ECO:0000256" key="1">
    <source>
        <dbReference type="SAM" id="MobiDB-lite"/>
    </source>
</evidence>
<dbReference type="Proteomes" id="UP001454036">
    <property type="component" value="Unassembled WGS sequence"/>
</dbReference>
<gene>
    <name evidence="2" type="ORF">LIER_40459</name>
</gene>
<feature type="region of interest" description="Disordered" evidence="1">
    <location>
        <begin position="42"/>
        <end position="71"/>
    </location>
</feature>
<accession>A0AAV3QV08</accession>
<organism evidence="2 3">
    <name type="scientific">Lithospermum erythrorhizon</name>
    <name type="common">Purple gromwell</name>
    <name type="synonym">Lithospermum officinale var. erythrorhizon</name>
    <dbReference type="NCBI Taxonomy" id="34254"/>
    <lineage>
        <taxon>Eukaryota</taxon>
        <taxon>Viridiplantae</taxon>
        <taxon>Streptophyta</taxon>
        <taxon>Embryophyta</taxon>
        <taxon>Tracheophyta</taxon>
        <taxon>Spermatophyta</taxon>
        <taxon>Magnoliopsida</taxon>
        <taxon>eudicotyledons</taxon>
        <taxon>Gunneridae</taxon>
        <taxon>Pentapetalae</taxon>
        <taxon>asterids</taxon>
        <taxon>lamiids</taxon>
        <taxon>Boraginales</taxon>
        <taxon>Boraginaceae</taxon>
        <taxon>Boraginoideae</taxon>
        <taxon>Lithospermeae</taxon>
        <taxon>Lithospermum</taxon>
    </lineage>
</organism>
<protein>
    <submittedName>
        <fullName evidence="2">Uncharacterized protein</fullName>
    </submittedName>
</protein>
<sequence length="71" mass="7597">MMVSHLNLSPISEDVERVPQSNNLVHILNSALANALADLGVQSKSSKKKAKKKLQGVKVQGRPPDSGIGYC</sequence>
<evidence type="ECO:0000313" key="2">
    <source>
        <dbReference type="EMBL" id="GAA0167875.1"/>
    </source>
</evidence>
<keyword evidence="3" id="KW-1185">Reference proteome</keyword>
<comment type="caution">
    <text evidence="2">The sequence shown here is derived from an EMBL/GenBank/DDBJ whole genome shotgun (WGS) entry which is preliminary data.</text>
</comment>
<name>A0AAV3QV08_LITER</name>
<dbReference type="AlphaFoldDB" id="A0AAV3QV08"/>
<reference evidence="2 3" key="1">
    <citation type="submission" date="2024-01" db="EMBL/GenBank/DDBJ databases">
        <title>The complete chloroplast genome sequence of Lithospermum erythrorhizon: insights into the phylogenetic relationship among Boraginaceae species and the maternal lineages of purple gromwells.</title>
        <authorList>
            <person name="Okada T."/>
            <person name="Watanabe K."/>
        </authorList>
    </citation>
    <scope>NUCLEOTIDE SEQUENCE [LARGE SCALE GENOMIC DNA]</scope>
</reference>
<evidence type="ECO:0000313" key="3">
    <source>
        <dbReference type="Proteomes" id="UP001454036"/>
    </source>
</evidence>